<accession>A0A6J4NQK1</accession>
<feature type="compositionally biased region" description="Basic residues" evidence="1">
    <location>
        <begin position="60"/>
        <end position="86"/>
    </location>
</feature>
<feature type="compositionally biased region" description="Basic residues" evidence="1">
    <location>
        <begin position="178"/>
        <end position="191"/>
    </location>
</feature>
<reference evidence="2" key="1">
    <citation type="submission" date="2020-02" db="EMBL/GenBank/DDBJ databases">
        <authorList>
            <person name="Meier V. D."/>
        </authorList>
    </citation>
    <scope>NUCLEOTIDE SEQUENCE</scope>
    <source>
        <strain evidence="2">AVDCRST_MAG15</strain>
    </source>
</reference>
<feature type="region of interest" description="Disordered" evidence="1">
    <location>
        <begin position="1"/>
        <end position="358"/>
    </location>
</feature>
<feature type="compositionally biased region" description="Basic and acidic residues" evidence="1">
    <location>
        <begin position="344"/>
        <end position="353"/>
    </location>
</feature>
<feature type="compositionally biased region" description="Basic residues" evidence="1">
    <location>
        <begin position="97"/>
        <end position="115"/>
    </location>
</feature>
<dbReference type="AlphaFoldDB" id="A0A6J4NQK1"/>
<feature type="non-terminal residue" evidence="2">
    <location>
        <position position="449"/>
    </location>
</feature>
<protein>
    <submittedName>
        <fullName evidence="2">Glutamine synthetase family protein</fullName>
    </submittedName>
</protein>
<sequence>DLARPHPRRRPRLSRRQSPRRGGMRHRRLPRHRARQGRPCRQMGTAAVLPPAQLHLLPDHHRRLGRGRDRRLHRTRHGPASRHGHRDRGPLGGGRHAPGHPRRLRPPGQPHRHVSPQRAPPRGGPLPRPRLDPHRRPGDGVLPRRQERGPRQGDHAHDGPHGPPRRRPPGLFHDCRGRIRPRHRRHLRIRRNPRDRDRRHYPGRRRRPAGDQPPPRRPDPPRRRRLLLQAPDPRGRPQARLLRHLHGQAHRGRARLRHARPPLGARRHGPQHLHRPERRGNARIPQLHRRPPAAHARLHRGHGALREQLPPLRARPRGPHQPRMGPRQPHHRPSRPRLHARGAPHREPPRRDGLQPLPLHRGLAGLRLPRHGPADPRPLHVRRRRLQVRGRDPLLALRRPRPLRGRHRTPLRAGRGLRPGLLHREAHGERGIPPGHQPLGAGASPAQRL</sequence>
<feature type="non-terminal residue" evidence="2">
    <location>
        <position position="1"/>
    </location>
</feature>
<feature type="compositionally biased region" description="Basic residues" evidence="1">
    <location>
        <begin position="286"/>
        <end position="303"/>
    </location>
</feature>
<feature type="compositionally biased region" description="Basic residues" evidence="1">
    <location>
        <begin position="241"/>
        <end position="277"/>
    </location>
</feature>
<gene>
    <name evidence="2" type="ORF">AVDCRST_MAG15-551</name>
</gene>
<feature type="region of interest" description="Disordered" evidence="1">
    <location>
        <begin position="426"/>
        <end position="449"/>
    </location>
</feature>
<feature type="compositionally biased region" description="Basic and acidic residues" evidence="1">
    <location>
        <begin position="129"/>
        <end position="160"/>
    </location>
</feature>
<proteinExistence type="predicted"/>
<evidence type="ECO:0000313" key="2">
    <source>
        <dbReference type="EMBL" id="CAA9393004.1"/>
    </source>
</evidence>
<evidence type="ECO:0000256" key="1">
    <source>
        <dbReference type="SAM" id="MobiDB-lite"/>
    </source>
</evidence>
<name>A0A6J4NQK1_9RHOB</name>
<feature type="compositionally biased region" description="Pro residues" evidence="1">
    <location>
        <begin position="118"/>
        <end position="128"/>
    </location>
</feature>
<feature type="compositionally biased region" description="Basic residues" evidence="1">
    <location>
        <begin position="1"/>
        <end position="38"/>
    </location>
</feature>
<organism evidence="2">
    <name type="scientific">uncultured Rubellimicrobium sp</name>
    <dbReference type="NCBI Taxonomy" id="543078"/>
    <lineage>
        <taxon>Bacteria</taxon>
        <taxon>Pseudomonadati</taxon>
        <taxon>Pseudomonadota</taxon>
        <taxon>Alphaproteobacteria</taxon>
        <taxon>Rhodobacterales</taxon>
        <taxon>Roseobacteraceae</taxon>
        <taxon>Rubellimicrobium</taxon>
        <taxon>environmental samples</taxon>
    </lineage>
</organism>
<feature type="compositionally biased region" description="Basic residues" evidence="1">
    <location>
        <begin position="328"/>
        <end position="343"/>
    </location>
</feature>
<dbReference type="EMBL" id="CADCUU010000078">
    <property type="protein sequence ID" value="CAA9393004.1"/>
    <property type="molecule type" value="Genomic_DNA"/>
</dbReference>